<protein>
    <submittedName>
        <fullName evidence="1">Uncharacterized protein</fullName>
    </submittedName>
</protein>
<comment type="caution">
    <text evidence="1">The sequence shown here is derived from an EMBL/GenBank/DDBJ whole genome shotgun (WGS) entry which is preliminary data.</text>
</comment>
<evidence type="ECO:0000313" key="1">
    <source>
        <dbReference type="EMBL" id="KAK7471874.1"/>
    </source>
</evidence>
<accession>A0ABD0JEC9</accession>
<dbReference type="Proteomes" id="UP001519460">
    <property type="component" value="Unassembled WGS sequence"/>
</dbReference>
<dbReference type="EMBL" id="JACVVK020000476">
    <property type="protein sequence ID" value="KAK7471874.1"/>
    <property type="molecule type" value="Genomic_DNA"/>
</dbReference>
<dbReference type="AlphaFoldDB" id="A0ABD0JEC9"/>
<sequence length="282" mass="32445">MRRLLKEADLEGQLTVADRKFDFDIAPKKGDKARIRETEDDQAKPSCWFHENTRIQAKAFFGSESSSRANALNGNQVLDRWWKDLKLGSYITAFTKEDWGSVFLGLKEEKEEVLKWKEAANTAGFGAVFGTERKVWEDDEREGVYHVAEESNVKRTGDATGHFEYEGVPLTPQDLDEIETGLRGKIRQMRWHPSLQDEQVKLVSHLISDNVDGNQRTAQAHTSSEKNLYILEARVKRFKGVCFQDINGPEAYTFVSNNPEFGKERRIPWEQWLTTMNSEIEP</sequence>
<gene>
    <name evidence="1" type="ORF">BaRGS_00035533</name>
</gene>
<keyword evidence="2" id="KW-1185">Reference proteome</keyword>
<organism evidence="1 2">
    <name type="scientific">Batillaria attramentaria</name>
    <dbReference type="NCBI Taxonomy" id="370345"/>
    <lineage>
        <taxon>Eukaryota</taxon>
        <taxon>Metazoa</taxon>
        <taxon>Spiralia</taxon>
        <taxon>Lophotrochozoa</taxon>
        <taxon>Mollusca</taxon>
        <taxon>Gastropoda</taxon>
        <taxon>Caenogastropoda</taxon>
        <taxon>Sorbeoconcha</taxon>
        <taxon>Cerithioidea</taxon>
        <taxon>Batillariidae</taxon>
        <taxon>Batillaria</taxon>
    </lineage>
</organism>
<proteinExistence type="predicted"/>
<evidence type="ECO:0000313" key="2">
    <source>
        <dbReference type="Proteomes" id="UP001519460"/>
    </source>
</evidence>
<name>A0ABD0JEC9_9CAEN</name>
<reference evidence="1 2" key="1">
    <citation type="journal article" date="2023" name="Sci. Data">
        <title>Genome assembly of the Korean intertidal mud-creeper Batillaria attramentaria.</title>
        <authorList>
            <person name="Patra A.K."/>
            <person name="Ho P.T."/>
            <person name="Jun S."/>
            <person name="Lee S.J."/>
            <person name="Kim Y."/>
            <person name="Won Y.J."/>
        </authorList>
    </citation>
    <scope>NUCLEOTIDE SEQUENCE [LARGE SCALE GENOMIC DNA]</scope>
    <source>
        <strain evidence="1">Wonlab-2016</strain>
    </source>
</reference>